<feature type="region of interest" description="Disordered" evidence="2">
    <location>
        <begin position="573"/>
        <end position="593"/>
    </location>
</feature>
<sequence length="1181" mass="132061">MAEELDWLDLPGRWTYGVDRGGRVFFVNDEEESTSWVHPGTESPLQSGHCSSPGLPKGWEVDSTREGAVYFINHNERRNTFLHPVTGQVPEENKKFDLKIPSLDMSNKAGGRRPATTSSDGSNHNMVSEVPPERPSVRATRASRKAVAFGKRSHSMKRNPGAPVTKAGWLFKQASSGVKQWNKRWFVLVDRCLFYYKDEKEESILGSIPLLSFRVAAVQPSDNISRKHTFKVTVCWVQEAGASSTQCVSPQAEHAGVRTYFFSAESPEEQEAWIQAMGEAARVQIPPAQKSVPQAARHNHEKPDSENIPPSKHHHQPPLNCLPKPEPEPKTRGEGDGRGCEKAERRSERPDVKSEPLVKANGLQPGPEPASEPGSPYPEGPRVQGGGERPTQPNGWQYSSPSRPGSTAFPPQDSESGGQRRSFPPRANPDKIAQRKSSMNQLQQWVNLRRGVPPPEDLRSPSRFYPVTRRVPEYYGPYSSQYPDDYQYYPPGVRPDSICSMPAYDRISPPWALEDKRHSFRNGGGPAFQLREWKEPAGYGRQDSTVWIPSPSRQPVYYDELDATSGSLRHLSLQPRSHSVPRSPGQGSCNRARIYSPVRSPSARFERLPPRSEDIYADPAAYVMRRSISSPKYDYLGDRRPVPAGLFPYNYPPSPTVHDKMVPPYPEVFRDSLHTYKLNEQDTDKLLGKLCEQNKVVREQDRLVQQLRAEKESLESALMGTHQELEMFGSQPAYPEKLLHKKEALQNQLINIRVELSQATTALTNSTVEYENLESEVSALHDDLWEQLNLDIQNEVLNRQIQKEIWRIQDVLEGLRKNNPSRGTDTAKHRGGLGPSATCSSNSPASPLSSASLTSPLSPFSLVSGSQGSPTKPGSSEPKASYDQNKKDPHQTSTLDPSGDISLVPTRQEVEAEKQAALNKVGIVPPRTKSPTDEEVTPSRVVKRSASGLTNGLTPRQERPKSAVFPGEGKVKMSVEEQIDRMRRHQSGSVKEKRRSLQLPASPAPDPTARPAYKVVRRHRSIHEVDISNLEAALRAEEPGGQAYETPREEIARLRKMELEPQHYEVDINKELSTPDKVLIPERYIDLEPDTPLSPEELKEKQKKVERIKTLIAKSSMQNVVPIGEGDLVDVPQDSESQLQEQEKRIEISCALATEASRRGRMLSVQALAEANAVKLHRATF</sequence>
<feature type="compositionally biased region" description="Pro residues" evidence="2">
    <location>
        <begin position="366"/>
        <end position="379"/>
    </location>
</feature>
<feature type="compositionally biased region" description="Polar residues" evidence="2">
    <location>
        <begin position="115"/>
        <end position="126"/>
    </location>
</feature>
<feature type="domain" description="WW" evidence="4">
    <location>
        <begin position="8"/>
        <end position="41"/>
    </location>
</feature>
<dbReference type="Proteomes" id="UP000694387">
    <property type="component" value="Chromosome 25"/>
</dbReference>
<dbReference type="PANTHER" id="PTHR12752">
    <property type="entry name" value="PHOSPHOINOSITOL 3-PHOSPHATE-BINDING PROTEIN"/>
    <property type="match status" value="1"/>
</dbReference>
<feature type="compositionally biased region" description="Basic and acidic residues" evidence="2">
    <location>
        <begin position="969"/>
        <end position="981"/>
    </location>
</feature>
<feature type="coiled-coil region" evidence="1">
    <location>
        <begin position="697"/>
        <end position="783"/>
    </location>
</feature>
<feature type="compositionally biased region" description="Polar residues" evidence="2">
    <location>
        <begin position="865"/>
        <end position="874"/>
    </location>
</feature>
<evidence type="ECO:0000256" key="2">
    <source>
        <dbReference type="SAM" id="MobiDB-lite"/>
    </source>
</evidence>
<dbReference type="PANTHER" id="PTHR12752:SF5">
    <property type="entry name" value="PLECKSTRIN HOMOLOGY DOMAIN-CONTAINING FAMILY A MEMBER 6"/>
    <property type="match status" value="1"/>
</dbReference>
<feature type="region of interest" description="Disordered" evidence="2">
    <location>
        <begin position="103"/>
        <end position="160"/>
    </location>
</feature>
<feature type="region of interest" description="Disordered" evidence="2">
    <location>
        <begin position="35"/>
        <end position="57"/>
    </location>
</feature>
<dbReference type="Gene3D" id="2.30.29.30">
    <property type="entry name" value="Pleckstrin-homology domain (PH domain)/Phosphotyrosine-binding domain (PTB)"/>
    <property type="match status" value="1"/>
</dbReference>
<keyword evidence="1" id="KW-0175">Coiled coil</keyword>
<dbReference type="CDD" id="cd00201">
    <property type="entry name" value="WW"/>
    <property type="match status" value="1"/>
</dbReference>
<feature type="region of interest" description="Disordered" evidence="2">
    <location>
        <begin position="916"/>
        <end position="1009"/>
    </location>
</feature>
<evidence type="ECO:0000259" key="3">
    <source>
        <dbReference type="PROSITE" id="PS50003"/>
    </source>
</evidence>
<dbReference type="InterPro" id="IPR001202">
    <property type="entry name" value="WW_dom"/>
</dbReference>
<feature type="domain" description="WW" evidence="4">
    <location>
        <begin position="53"/>
        <end position="86"/>
    </location>
</feature>
<evidence type="ECO:0000256" key="1">
    <source>
        <dbReference type="SAM" id="Coils"/>
    </source>
</evidence>
<dbReference type="SUPFAM" id="SSF50729">
    <property type="entry name" value="PH domain-like"/>
    <property type="match status" value="1"/>
</dbReference>
<reference evidence="5 6" key="1">
    <citation type="journal article" date="2020" name="Nat. Commun.">
        <title>Donkey genomes provide new insights into domestication and selection for coat color.</title>
        <authorList>
            <person name="Wang"/>
            <person name="C."/>
            <person name="Li"/>
            <person name="H."/>
            <person name="Guo"/>
            <person name="Y."/>
            <person name="Huang"/>
            <person name="J."/>
            <person name="Sun"/>
            <person name="Y."/>
            <person name="Min"/>
            <person name="J."/>
            <person name="Wang"/>
            <person name="J."/>
            <person name="Fang"/>
            <person name="X."/>
            <person name="Zhao"/>
            <person name="Z."/>
            <person name="Wang"/>
            <person name="S."/>
            <person name="Zhang"/>
            <person name="Y."/>
            <person name="Liu"/>
            <person name="Q."/>
            <person name="Jiang"/>
            <person name="Q."/>
            <person name="Wang"/>
            <person name="X."/>
            <person name="Guo"/>
            <person name="Y."/>
            <person name="Yang"/>
            <person name="C."/>
            <person name="Wang"/>
            <person name="Y."/>
            <person name="Tian"/>
            <person name="F."/>
            <person name="Zhuang"/>
            <person name="G."/>
            <person name="Fan"/>
            <person name="Y."/>
            <person name="Gao"/>
            <person name="Q."/>
            <person name="Li"/>
            <person name="Y."/>
            <person name="Ju"/>
            <person name="Z."/>
            <person name="Li"/>
            <person name="J."/>
            <person name="Li"/>
            <person name="R."/>
            <person name="Hou"/>
            <person name="M."/>
            <person name="Yang"/>
            <person name="G."/>
            <person name="Liu"/>
            <person name="G."/>
            <person name="Liu"/>
            <person name="W."/>
            <person name="Guo"/>
            <person name="J."/>
            <person name="Pan"/>
            <person name="S."/>
            <person name="Fan"/>
            <person name="G."/>
            <person name="Zhang"/>
            <person name="W."/>
            <person name="Zhang"/>
            <person name="R."/>
            <person name="Yu"/>
            <person name="J."/>
            <person name="Zhang"/>
            <person name="X."/>
            <person name="Yin"/>
            <person name="Q."/>
            <person name="Ji"/>
            <person name="C."/>
            <person name="Jin"/>
            <person name="Y."/>
            <person name="Yue"/>
            <person name="G."/>
            <person name="Liu"/>
            <person name="M."/>
            <person name="Xu"/>
            <person name="J."/>
            <person name="Liu"/>
            <person name="S."/>
            <person name="Jordana"/>
            <person name="J."/>
            <person name="Noce"/>
            <person name="A."/>
            <person name="Amills"/>
            <person name="M."/>
            <person name="Wu"/>
            <person name="D.D."/>
            <person name="Li"/>
            <person name="S."/>
            <person name="Zhou"/>
            <person name="X. and Zhong"/>
            <person name="J."/>
        </authorList>
    </citation>
    <scope>NUCLEOTIDE SEQUENCE [LARGE SCALE GENOMIC DNA]</scope>
</reference>
<feature type="domain" description="PH" evidence="3">
    <location>
        <begin position="163"/>
        <end position="282"/>
    </location>
</feature>
<feature type="region of interest" description="Disordered" evidence="2">
    <location>
        <begin position="816"/>
        <end position="901"/>
    </location>
</feature>
<evidence type="ECO:0000313" key="5">
    <source>
        <dbReference type="Ensembl" id="ENSEASP00005016532.2"/>
    </source>
</evidence>
<dbReference type="InterPro" id="IPR040392">
    <property type="entry name" value="PKHA4-7_PH"/>
</dbReference>
<keyword evidence="6" id="KW-1185">Reference proteome</keyword>
<dbReference type="SMART" id="SM00233">
    <property type="entry name" value="PH"/>
    <property type="match status" value="1"/>
</dbReference>
<dbReference type="InterPro" id="IPR057971">
    <property type="entry name" value="PKHA4-7_TBCA"/>
</dbReference>
<dbReference type="AlphaFoldDB" id="A0A8C4LX15"/>
<feature type="region of interest" description="Disordered" evidence="2">
    <location>
        <begin position="288"/>
        <end position="442"/>
    </location>
</feature>
<dbReference type="Gene3D" id="2.20.70.10">
    <property type="match status" value="2"/>
</dbReference>
<feature type="compositionally biased region" description="Basic residues" evidence="2">
    <location>
        <begin position="982"/>
        <end position="996"/>
    </location>
</feature>
<proteinExistence type="predicted"/>
<dbReference type="Pfam" id="PF00169">
    <property type="entry name" value="PH"/>
    <property type="match status" value="1"/>
</dbReference>
<evidence type="ECO:0000259" key="4">
    <source>
        <dbReference type="PROSITE" id="PS50020"/>
    </source>
</evidence>
<accession>A0A8C4LX15</accession>
<dbReference type="InterPro" id="IPR001849">
    <property type="entry name" value="PH_domain"/>
</dbReference>
<name>A0A8C4LX15_EQUAS</name>
<dbReference type="Pfam" id="PF25541">
    <property type="entry name" value="TBCA_PH"/>
    <property type="match status" value="1"/>
</dbReference>
<dbReference type="GeneTree" id="ENSGT00940000159692"/>
<dbReference type="PROSITE" id="PS01159">
    <property type="entry name" value="WW_DOMAIN_1"/>
    <property type="match status" value="2"/>
</dbReference>
<reference evidence="5" key="3">
    <citation type="submission" date="2025-09" db="UniProtKB">
        <authorList>
            <consortium name="Ensembl"/>
        </authorList>
    </citation>
    <scope>IDENTIFICATION</scope>
</reference>
<dbReference type="CDD" id="cd13248">
    <property type="entry name" value="PH_PEPP1_2_3"/>
    <property type="match status" value="1"/>
</dbReference>
<protein>
    <submittedName>
        <fullName evidence="5">Pleckstrin homology domain containing A6</fullName>
    </submittedName>
</protein>
<dbReference type="SMART" id="SM00456">
    <property type="entry name" value="WW"/>
    <property type="match status" value="2"/>
</dbReference>
<dbReference type="PROSITE" id="PS50020">
    <property type="entry name" value="WW_DOMAIN_2"/>
    <property type="match status" value="2"/>
</dbReference>
<dbReference type="InterPro" id="IPR011993">
    <property type="entry name" value="PH-like_dom_sf"/>
</dbReference>
<reference evidence="5" key="2">
    <citation type="submission" date="2025-08" db="UniProtKB">
        <authorList>
            <consortium name="Ensembl"/>
        </authorList>
    </citation>
    <scope>IDENTIFICATION</scope>
</reference>
<feature type="compositionally biased region" description="Low complexity" evidence="2">
    <location>
        <begin position="840"/>
        <end position="864"/>
    </location>
</feature>
<gene>
    <name evidence="5" type="primary">PLEKHA6</name>
</gene>
<dbReference type="InterPro" id="IPR036020">
    <property type="entry name" value="WW_dom_sf"/>
</dbReference>
<evidence type="ECO:0000313" key="6">
    <source>
        <dbReference type="Proteomes" id="UP000694387"/>
    </source>
</evidence>
<dbReference type="SUPFAM" id="SSF51045">
    <property type="entry name" value="WW domain"/>
    <property type="match status" value="2"/>
</dbReference>
<dbReference type="PROSITE" id="PS50003">
    <property type="entry name" value="PH_DOMAIN"/>
    <property type="match status" value="1"/>
</dbReference>
<organism evidence="5 6">
    <name type="scientific">Equus asinus</name>
    <name type="common">Donkey</name>
    <name type="synonym">Equus africanus asinus</name>
    <dbReference type="NCBI Taxonomy" id="9793"/>
    <lineage>
        <taxon>Eukaryota</taxon>
        <taxon>Metazoa</taxon>
        <taxon>Chordata</taxon>
        <taxon>Craniata</taxon>
        <taxon>Vertebrata</taxon>
        <taxon>Euteleostomi</taxon>
        <taxon>Mammalia</taxon>
        <taxon>Eutheria</taxon>
        <taxon>Laurasiatheria</taxon>
        <taxon>Perissodactyla</taxon>
        <taxon>Equidae</taxon>
        <taxon>Equus</taxon>
    </lineage>
</organism>
<feature type="compositionally biased region" description="Basic and acidic residues" evidence="2">
    <location>
        <begin position="325"/>
        <end position="356"/>
    </location>
</feature>
<feature type="compositionally biased region" description="Polar residues" evidence="2">
    <location>
        <begin position="391"/>
        <end position="405"/>
    </location>
</feature>
<dbReference type="Ensembl" id="ENSEAST00005017961.2">
    <property type="protein sequence ID" value="ENSEASP00005016532.2"/>
    <property type="gene ID" value="ENSEASG00005011449.2"/>
</dbReference>
<dbReference type="FunFam" id="2.30.29.30:FF:000083">
    <property type="entry name" value="Pleckstrin homology domain-containing family A member 5"/>
    <property type="match status" value="1"/>
</dbReference>